<dbReference type="Proteomes" id="UP000319852">
    <property type="component" value="Chromosome"/>
</dbReference>
<dbReference type="InterPro" id="IPR027417">
    <property type="entry name" value="P-loop_NTPase"/>
</dbReference>
<dbReference type="Gene3D" id="3.40.50.300">
    <property type="entry name" value="P-loop containing nucleotide triphosphate hydrolases"/>
    <property type="match status" value="1"/>
</dbReference>
<evidence type="ECO:0000256" key="2">
    <source>
        <dbReference type="ARBA" id="ARBA00022840"/>
    </source>
</evidence>
<dbReference type="GO" id="GO:0005737">
    <property type="term" value="C:cytoplasm"/>
    <property type="evidence" value="ECO:0007669"/>
    <property type="project" value="InterPro"/>
</dbReference>
<feature type="domain" description="ABC transporter" evidence="3">
    <location>
        <begin position="4"/>
        <end position="247"/>
    </location>
</feature>
<evidence type="ECO:0000259" key="3">
    <source>
        <dbReference type="PROSITE" id="PS50893"/>
    </source>
</evidence>
<dbReference type="KEGG" id="amob:HG15A2_02940"/>
<dbReference type="SUPFAM" id="SSF52540">
    <property type="entry name" value="P-loop containing nucleoside triphosphate hydrolases"/>
    <property type="match status" value="1"/>
</dbReference>
<gene>
    <name evidence="4" type="primary">ylmA</name>
    <name evidence="4" type="ORF">HG15A2_02940</name>
</gene>
<accession>A0A517MQ69</accession>
<dbReference type="PROSITE" id="PS50861">
    <property type="entry name" value="AA_TRNA_LIGASE_II_GLYAB"/>
    <property type="match status" value="1"/>
</dbReference>
<dbReference type="EMBL" id="CP036263">
    <property type="protein sequence ID" value="QDS97035.1"/>
    <property type="molecule type" value="Genomic_DNA"/>
</dbReference>
<dbReference type="GO" id="GO:0004820">
    <property type="term" value="F:glycine-tRNA ligase activity"/>
    <property type="evidence" value="ECO:0007669"/>
    <property type="project" value="InterPro"/>
</dbReference>
<keyword evidence="1" id="KW-0547">Nucleotide-binding</keyword>
<dbReference type="InterPro" id="IPR003593">
    <property type="entry name" value="AAA+_ATPase"/>
</dbReference>
<dbReference type="PROSITE" id="PS50893">
    <property type="entry name" value="ABC_TRANSPORTER_2"/>
    <property type="match status" value="1"/>
</dbReference>
<dbReference type="EC" id="3.6.3.-" evidence="4"/>
<proteinExistence type="predicted"/>
<dbReference type="PANTHER" id="PTHR43158">
    <property type="entry name" value="SKFA PEPTIDE EXPORT ATP-BINDING PROTEIN SKFE"/>
    <property type="match status" value="1"/>
</dbReference>
<dbReference type="RefSeq" id="WP_145057100.1">
    <property type="nucleotide sequence ID" value="NZ_CP036263.1"/>
</dbReference>
<keyword evidence="2 4" id="KW-0067">ATP-binding</keyword>
<sequence length="262" mass="28675">MSILELTNVSYRAGGRLILDRVNWQVEPGQHWAILGANGAGKTTLLKIACGYLWPNSGGEVTRLGQRLLDLRELRKSIGWVTLDMPGKVPADEPALDTVVSGRFAQVGLRRKLLRDELHARLFDEAREQLAALGADSLAAQAFGTLSQGERQKVLIARARMAKPLVIFLDEPCGGLDPGAREHLLAALEQLAQRTDDIALVLVTHHVEEIMPAFTNTLAMANGAVVAKGESSELLTTALMTQLYDVSSPQWIRSNGRVWPVW</sequence>
<evidence type="ECO:0000256" key="1">
    <source>
        <dbReference type="ARBA" id="ARBA00022741"/>
    </source>
</evidence>
<dbReference type="GO" id="GO:0016887">
    <property type="term" value="F:ATP hydrolysis activity"/>
    <property type="evidence" value="ECO:0007669"/>
    <property type="project" value="InterPro"/>
</dbReference>
<dbReference type="OrthoDB" id="9804199at2"/>
<dbReference type="GO" id="GO:0005524">
    <property type="term" value="F:ATP binding"/>
    <property type="evidence" value="ECO:0007669"/>
    <property type="project" value="UniProtKB-KW"/>
</dbReference>
<dbReference type="Pfam" id="PF00005">
    <property type="entry name" value="ABC_tran"/>
    <property type="match status" value="1"/>
</dbReference>
<dbReference type="InterPro" id="IPR003439">
    <property type="entry name" value="ABC_transporter-like_ATP-bd"/>
</dbReference>
<dbReference type="InterPro" id="IPR006194">
    <property type="entry name" value="Gly-tRNA-synth_heterodimer"/>
</dbReference>
<evidence type="ECO:0000313" key="5">
    <source>
        <dbReference type="Proteomes" id="UP000319852"/>
    </source>
</evidence>
<dbReference type="SMART" id="SM00382">
    <property type="entry name" value="AAA"/>
    <property type="match status" value="1"/>
</dbReference>
<organism evidence="4 5">
    <name type="scientific">Adhaeretor mobilis</name>
    <dbReference type="NCBI Taxonomy" id="1930276"/>
    <lineage>
        <taxon>Bacteria</taxon>
        <taxon>Pseudomonadati</taxon>
        <taxon>Planctomycetota</taxon>
        <taxon>Planctomycetia</taxon>
        <taxon>Pirellulales</taxon>
        <taxon>Lacipirellulaceae</taxon>
        <taxon>Adhaeretor</taxon>
    </lineage>
</organism>
<keyword evidence="4" id="KW-0378">Hydrolase</keyword>
<keyword evidence="5" id="KW-1185">Reference proteome</keyword>
<dbReference type="PANTHER" id="PTHR43158:SF2">
    <property type="entry name" value="SKFA PEPTIDE EXPORT ATP-BINDING PROTEIN SKFE"/>
    <property type="match status" value="1"/>
</dbReference>
<name>A0A517MQ69_9BACT</name>
<evidence type="ECO:0000313" key="4">
    <source>
        <dbReference type="EMBL" id="QDS97035.1"/>
    </source>
</evidence>
<reference evidence="4 5" key="1">
    <citation type="submission" date="2019-02" db="EMBL/GenBank/DDBJ databases">
        <title>Deep-cultivation of Planctomycetes and their phenomic and genomic characterization uncovers novel biology.</title>
        <authorList>
            <person name="Wiegand S."/>
            <person name="Jogler M."/>
            <person name="Boedeker C."/>
            <person name="Pinto D."/>
            <person name="Vollmers J."/>
            <person name="Rivas-Marin E."/>
            <person name="Kohn T."/>
            <person name="Peeters S.H."/>
            <person name="Heuer A."/>
            <person name="Rast P."/>
            <person name="Oberbeckmann S."/>
            <person name="Bunk B."/>
            <person name="Jeske O."/>
            <person name="Meyerdierks A."/>
            <person name="Storesund J.E."/>
            <person name="Kallscheuer N."/>
            <person name="Luecker S."/>
            <person name="Lage O.M."/>
            <person name="Pohl T."/>
            <person name="Merkel B.J."/>
            <person name="Hornburger P."/>
            <person name="Mueller R.-W."/>
            <person name="Bruemmer F."/>
            <person name="Labrenz M."/>
            <person name="Spormann A.M."/>
            <person name="Op den Camp H."/>
            <person name="Overmann J."/>
            <person name="Amann R."/>
            <person name="Jetten M.S.M."/>
            <person name="Mascher T."/>
            <person name="Medema M.H."/>
            <person name="Devos D.P."/>
            <person name="Kaster A.-K."/>
            <person name="Ovreas L."/>
            <person name="Rohde M."/>
            <person name="Galperin M.Y."/>
            <person name="Jogler C."/>
        </authorList>
    </citation>
    <scope>NUCLEOTIDE SEQUENCE [LARGE SCALE GENOMIC DNA]</scope>
    <source>
        <strain evidence="4 5">HG15A2</strain>
    </source>
</reference>
<protein>
    <submittedName>
        <fullName evidence="4">Putative ABC transporter ATP-binding protein YlmA</fullName>
        <ecNumber evidence="4">3.6.3.-</ecNumber>
    </submittedName>
</protein>
<dbReference type="GO" id="GO:0006426">
    <property type="term" value="P:glycyl-tRNA aminoacylation"/>
    <property type="evidence" value="ECO:0007669"/>
    <property type="project" value="InterPro"/>
</dbReference>
<dbReference type="AlphaFoldDB" id="A0A517MQ69"/>